<keyword evidence="1" id="KW-1133">Transmembrane helix</keyword>
<feature type="transmembrane region" description="Helical" evidence="1">
    <location>
        <begin position="30"/>
        <end position="49"/>
    </location>
</feature>
<accession>A0A1N6V6W0</accession>
<reference evidence="2 3" key="1">
    <citation type="submission" date="2017-01" db="EMBL/GenBank/DDBJ databases">
        <authorList>
            <person name="Mah S.A."/>
            <person name="Swanson W.J."/>
            <person name="Moy G.W."/>
            <person name="Vacquier V.D."/>
        </authorList>
    </citation>
    <scope>NUCLEOTIDE SEQUENCE [LARGE SCALE GENOMIC DNA]</scope>
    <source>
        <strain evidence="2 3">RU36E</strain>
    </source>
</reference>
<dbReference type="Proteomes" id="UP000185841">
    <property type="component" value="Unassembled WGS sequence"/>
</dbReference>
<dbReference type="RefSeq" id="WP_076427861.1">
    <property type="nucleotide sequence ID" value="NZ_FTMP01000007.1"/>
</dbReference>
<name>A0A1N6V6W0_AQUAC</name>
<keyword evidence="1" id="KW-0812">Transmembrane</keyword>
<evidence type="ECO:0000256" key="1">
    <source>
        <dbReference type="SAM" id="Phobius"/>
    </source>
</evidence>
<sequence>MPFWLWAVQLIFMMLQPLVNFLFRLIGFGFITYVGYNALLDVVTNYIISRMGSGSLAIQQILGTAKIDVAINIFLAAVTTRLVLAGLDRAQDRRRAQVWRKPGGTSIEA</sequence>
<dbReference type="Pfam" id="PF10734">
    <property type="entry name" value="DUF2523"/>
    <property type="match status" value="1"/>
</dbReference>
<dbReference type="InterPro" id="IPR019670">
    <property type="entry name" value="DUF2523"/>
</dbReference>
<keyword evidence="1" id="KW-0472">Membrane</keyword>
<evidence type="ECO:0008006" key="4">
    <source>
        <dbReference type="Google" id="ProtNLM"/>
    </source>
</evidence>
<dbReference type="EMBL" id="FTMP01000007">
    <property type="protein sequence ID" value="SIQ73624.1"/>
    <property type="molecule type" value="Genomic_DNA"/>
</dbReference>
<proteinExistence type="predicted"/>
<gene>
    <name evidence="2" type="ORF">SAMN05878282_107150</name>
</gene>
<feature type="transmembrane region" description="Helical" evidence="1">
    <location>
        <begin position="69"/>
        <end position="87"/>
    </location>
</feature>
<evidence type="ECO:0000313" key="2">
    <source>
        <dbReference type="EMBL" id="SIQ73624.1"/>
    </source>
</evidence>
<dbReference type="AlphaFoldDB" id="A0A1N6V6W0"/>
<protein>
    <recommendedName>
        <fullName evidence="4">DUF2523 domain-containing protein</fullName>
    </recommendedName>
</protein>
<evidence type="ECO:0000313" key="3">
    <source>
        <dbReference type="Proteomes" id="UP000185841"/>
    </source>
</evidence>
<organism evidence="2 3">
    <name type="scientific">Aquipseudomonas alcaligenes</name>
    <name type="common">Pseudomonas alcaligenes</name>
    <dbReference type="NCBI Taxonomy" id="43263"/>
    <lineage>
        <taxon>Bacteria</taxon>
        <taxon>Pseudomonadati</taxon>
        <taxon>Pseudomonadota</taxon>
        <taxon>Gammaproteobacteria</taxon>
        <taxon>Pseudomonadales</taxon>
        <taxon>Pseudomonadaceae</taxon>
        <taxon>Aquipseudomonas</taxon>
    </lineage>
</organism>